<dbReference type="EMBL" id="LQMQ01000004">
    <property type="protein sequence ID" value="KUO42555.1"/>
    <property type="molecule type" value="Genomic_DNA"/>
</dbReference>
<dbReference type="Gene3D" id="3.40.1160.10">
    <property type="entry name" value="Acetylglutamate kinase-like"/>
    <property type="match status" value="1"/>
</dbReference>
<dbReference type="GO" id="GO:0102043">
    <property type="term" value="F:isopentenyl phosphate kinase activity"/>
    <property type="evidence" value="ECO:0007669"/>
    <property type="project" value="UniProtKB-EC"/>
</dbReference>
<keyword evidence="6 10" id="KW-0418">Kinase</keyword>
<keyword evidence="7 10" id="KW-0067">ATP-binding</keyword>
<dbReference type="Pfam" id="PF00696">
    <property type="entry name" value="AA_kinase"/>
    <property type="match status" value="1"/>
</dbReference>
<dbReference type="STRING" id="1776334.APZ16_02455"/>
<dbReference type="PANTHER" id="PTHR43654">
    <property type="entry name" value="GLUTAMATE 5-KINASE"/>
    <property type="match status" value="1"/>
</dbReference>
<evidence type="ECO:0000256" key="7">
    <source>
        <dbReference type="ARBA" id="ARBA00022840"/>
    </source>
</evidence>
<evidence type="ECO:0000256" key="5">
    <source>
        <dbReference type="ARBA" id="ARBA00022741"/>
    </source>
</evidence>
<dbReference type="CDD" id="cd04241">
    <property type="entry name" value="AAK_FomA-like"/>
    <property type="match status" value="1"/>
</dbReference>
<evidence type="ECO:0000256" key="4">
    <source>
        <dbReference type="ARBA" id="ARBA00022679"/>
    </source>
</evidence>
<keyword evidence="4 10" id="KW-0808">Transferase</keyword>
<dbReference type="GO" id="GO:0005829">
    <property type="term" value="C:cytosol"/>
    <property type="evidence" value="ECO:0007669"/>
    <property type="project" value="TreeGrafter"/>
</dbReference>
<evidence type="ECO:0000256" key="2">
    <source>
        <dbReference type="ARBA" id="ARBA00012908"/>
    </source>
</evidence>
<dbReference type="PRINTS" id="PR00474">
    <property type="entry name" value="GLU5KINASE"/>
</dbReference>
<gene>
    <name evidence="14" type="ORF">APZ16_02455</name>
</gene>
<comment type="catalytic activity">
    <reaction evidence="9 10">
        <text>isopentenyl phosphate + ATP = isopentenyl diphosphate + ADP</text>
        <dbReference type="Rhea" id="RHEA:33963"/>
        <dbReference type="ChEBI" id="CHEBI:30616"/>
        <dbReference type="ChEBI" id="CHEBI:65078"/>
        <dbReference type="ChEBI" id="CHEBI:128769"/>
        <dbReference type="ChEBI" id="CHEBI:456216"/>
        <dbReference type="EC" id="2.7.4.26"/>
    </reaction>
</comment>
<reference evidence="14 15" key="1">
    <citation type="journal article" date="2016" name="Nat. Microbiol.">
        <title>Genomic inference of the metabolism of cosmopolitan subsurface Archaea, Hadesarchaea.</title>
        <authorList>
            <person name="Baker B.J."/>
            <person name="Saw J.H."/>
            <person name="Lind A.E."/>
            <person name="Lazar C.S."/>
            <person name="Hinrichs K.-U."/>
            <person name="Teske A.P."/>
            <person name="Ettema T.J."/>
        </authorList>
    </citation>
    <scope>NUCLEOTIDE SEQUENCE [LARGE SCALE GENOMIC DNA]</scope>
</reference>
<dbReference type="NCBIfam" id="NF040647">
    <property type="entry name" value="IPPK_Arch"/>
    <property type="match status" value="1"/>
</dbReference>
<feature type="binding site" evidence="11">
    <location>
        <position position="45"/>
    </location>
    <ligand>
        <name>substrate</name>
    </ligand>
</feature>
<evidence type="ECO:0000313" key="15">
    <source>
        <dbReference type="Proteomes" id="UP000074294"/>
    </source>
</evidence>
<evidence type="ECO:0000256" key="1">
    <source>
        <dbReference type="ARBA" id="ARBA00010540"/>
    </source>
</evidence>
<feature type="binding site" evidence="11">
    <location>
        <begin position="4"/>
        <end position="8"/>
    </location>
    <ligand>
        <name>ATP</name>
        <dbReference type="ChEBI" id="CHEBI:30616"/>
    </ligand>
</feature>
<organism evidence="14 15">
    <name type="scientific">Hadarchaeum yellowstonense</name>
    <dbReference type="NCBI Taxonomy" id="1776334"/>
    <lineage>
        <taxon>Archaea</taxon>
        <taxon>Methanobacteriati</taxon>
        <taxon>Candidatus Hadarchaeota</taxon>
        <taxon>Candidatus Hadarchaeia</taxon>
        <taxon>Candidatus Hadarchaeales</taxon>
        <taxon>Candidatus Hadarchaeaceae</taxon>
        <taxon>Candidatus Hadarchaeum</taxon>
    </lineage>
</organism>
<sequence>MIVKLGGSVITDKGKPFTVRRGVIKRLARELKGIKSPLIIVHGGGSFGHPLASRYKITGGYREKTQLIGVSLTHRAMEKLNSYLVEALQGEGIPAMAVQPSACLIASDGRIESMQLEPVRKMLALGLVPVLYGDVVFDAKKGVSIISGDQLVSYLARKLSVSRVVFGVDVDGVYTACPKKDNRAELLRVITPADVDLVSSLEKGDQGDVTGGMRAKVLELLELARLGIEAEIVNAAKPNVLREALQGKSGLGTVITGGK</sequence>
<feature type="binding site" evidence="11">
    <location>
        <position position="212"/>
    </location>
    <ligand>
        <name>ATP</name>
        <dbReference type="ChEBI" id="CHEBI:30616"/>
    </ligand>
</feature>
<evidence type="ECO:0000256" key="12">
    <source>
        <dbReference type="PIRSR" id="PIRSR016496-2"/>
    </source>
</evidence>
<feature type="binding site" evidence="11">
    <location>
        <position position="216"/>
    </location>
    <ligand>
        <name>ATP</name>
        <dbReference type="ChEBI" id="CHEBI:30616"/>
    </ligand>
</feature>
<dbReference type="GO" id="GO:0016114">
    <property type="term" value="P:terpenoid biosynthetic process"/>
    <property type="evidence" value="ECO:0007669"/>
    <property type="project" value="TreeGrafter"/>
</dbReference>
<evidence type="ECO:0000259" key="13">
    <source>
        <dbReference type="Pfam" id="PF00696"/>
    </source>
</evidence>
<evidence type="ECO:0000256" key="6">
    <source>
        <dbReference type="ARBA" id="ARBA00022777"/>
    </source>
</evidence>
<feature type="domain" description="Aspartate/glutamate/uridylate kinase" evidence="13">
    <location>
        <begin position="2"/>
        <end position="234"/>
    </location>
</feature>
<evidence type="ECO:0000256" key="8">
    <source>
        <dbReference type="ARBA" id="ARBA00023229"/>
    </source>
</evidence>
<feature type="binding site" evidence="11">
    <location>
        <begin position="174"/>
        <end position="179"/>
    </location>
    <ligand>
        <name>ATP</name>
        <dbReference type="ChEBI" id="CHEBI:30616"/>
    </ligand>
</feature>
<dbReference type="Proteomes" id="UP000074294">
    <property type="component" value="Unassembled WGS sequence"/>
</dbReference>
<feature type="site" description="Transition state stabilizer" evidence="12">
    <location>
        <position position="13"/>
    </location>
</feature>
<feature type="binding site" evidence="11">
    <location>
        <position position="169"/>
    </location>
    <ligand>
        <name>ATP</name>
        <dbReference type="ChEBI" id="CHEBI:30616"/>
    </ligand>
</feature>
<comment type="similarity">
    <text evidence="1 10">Belongs to the isopentenyl phosphate kinase family.</text>
</comment>
<feature type="binding site" evidence="11">
    <location>
        <position position="44"/>
    </location>
    <ligand>
        <name>substrate</name>
    </ligand>
</feature>
<comment type="function">
    <text evidence="10">Catalyzes the formation of isopentenyl diphosphate (IPP), the building block of all isoprenoids.</text>
</comment>
<evidence type="ECO:0000256" key="10">
    <source>
        <dbReference type="PIRNR" id="PIRNR016496"/>
    </source>
</evidence>
<feature type="binding site" evidence="11">
    <location>
        <position position="148"/>
    </location>
    <ligand>
        <name>substrate</name>
    </ligand>
</feature>
<dbReference type="InterPro" id="IPR024192">
    <property type="entry name" value="Fosfomycin_R_FomA-type"/>
</dbReference>
<dbReference type="SUPFAM" id="SSF53633">
    <property type="entry name" value="Carbamate kinase-like"/>
    <property type="match status" value="1"/>
</dbReference>
<dbReference type="GO" id="GO:0005524">
    <property type="term" value="F:ATP binding"/>
    <property type="evidence" value="ECO:0007669"/>
    <property type="project" value="UniProtKB-KW"/>
</dbReference>
<dbReference type="InterPro" id="IPR001057">
    <property type="entry name" value="Glu/AcGlu_kinase"/>
</dbReference>
<dbReference type="GO" id="GO:0016301">
    <property type="term" value="F:kinase activity"/>
    <property type="evidence" value="ECO:0007669"/>
    <property type="project" value="UniProtKB-KW"/>
</dbReference>
<dbReference type="InterPro" id="IPR036393">
    <property type="entry name" value="AceGlu_kinase-like_sf"/>
</dbReference>
<keyword evidence="5 10" id="KW-0547">Nucleotide-binding</keyword>
<name>A0A147K133_HADYE</name>
<proteinExistence type="inferred from homology"/>
<feature type="binding site" evidence="11">
    <location>
        <position position="49"/>
    </location>
    <ligand>
        <name>substrate</name>
    </ligand>
</feature>
<dbReference type="PIRSF" id="PIRSF016496">
    <property type="entry name" value="Kin_FomA"/>
    <property type="match status" value="1"/>
</dbReference>
<evidence type="ECO:0000256" key="9">
    <source>
        <dbReference type="ARBA" id="ARBA00049063"/>
    </source>
</evidence>
<evidence type="ECO:0000313" key="14">
    <source>
        <dbReference type="EMBL" id="KUO42555.1"/>
    </source>
</evidence>
<evidence type="ECO:0000256" key="3">
    <source>
        <dbReference type="ARBA" id="ARBA00017267"/>
    </source>
</evidence>
<dbReference type="EC" id="2.7.4.26" evidence="2 10"/>
<protein>
    <recommendedName>
        <fullName evidence="3 10">Isopentenyl phosphate kinase</fullName>
        <shortName evidence="10">IPK</shortName>
        <ecNumber evidence="2 10">2.7.4.26</ecNumber>
    </recommendedName>
</protein>
<accession>A0A147K133</accession>
<dbReference type="AlphaFoldDB" id="A0A147K133"/>
<dbReference type="PANTHER" id="PTHR43654:SF1">
    <property type="entry name" value="ISOPENTENYL PHOSPHATE KINASE"/>
    <property type="match status" value="1"/>
</dbReference>
<evidence type="ECO:0000256" key="11">
    <source>
        <dbReference type="PIRSR" id="PIRSR016496-1"/>
    </source>
</evidence>
<dbReference type="InterPro" id="IPR001048">
    <property type="entry name" value="Asp/Glu/Uridylate_kinase"/>
</dbReference>
<keyword evidence="8" id="KW-0414">Isoprene biosynthesis</keyword>
<comment type="subunit">
    <text evidence="10">Homodimer.</text>
</comment>
<comment type="caution">
    <text evidence="14">The sequence shown here is derived from an EMBL/GenBank/DDBJ whole genome shotgun (WGS) entry which is preliminary data.</text>
</comment>